<dbReference type="OrthoDB" id="220906at2"/>
<gene>
    <name evidence="2" type="ORF">HG15A2_08680</name>
</gene>
<dbReference type="InterPro" id="IPR011990">
    <property type="entry name" value="TPR-like_helical_dom_sf"/>
</dbReference>
<sequence length="1033" mass="114341">MLARDGLNYSKAASRAARRLFFLPLFYLGIVLPADTAIAQLTRADTTPSQAYFAGIEDLYRGDYQDAGRTFTREARGAIKTVNARWIDSICYYALLGETYYQQGRPLEALQHFDIAANHYLQNPGWLLSVEFQQPPRVDTNLTRQVAPWGRSQRQFTPGGFSKTMKIRQGGFDAQKISREGGVVRNLQFWQINAIEVLRCTALTMRRRNEILGPLGVYDPISKDMLQRLSRGGAPPNHWSNAWIDILRGIAHAGVGEHKQALQRLERGTILAGQFDHPLTGVALLEQGRLMILAGDDPARATQLLAEASYSGYLYEDLNVVDEAFRLAHIARLASNATDVNPALAPAAAWARQKRYDHLAARLQLAWAEELLDLNQRDGAASALKAGQSRLRRGSQQGLLANWSVFLEARLDYLSGRDSAPAKLAQAVEGKAVMSLRNLQIGLANEWFANRVLTSRAAVVVYDGLLRDPTPGDTVLLPLDTLAVMKTSHELAFENWLAALLERKEQAAALEVADLAKRRRFHRALPWAGRLSAVRNLLATPSERLDPERRIQQNELHIRLPGLSQLENEAEEARDRLEELWQPAMDDDTRTEVAREWKRYAKAIVARESQLELSSLRRIPADYVFPPRLNSKALQARLRPGQATVVFHETPAGMLGFLFTRKGSTQWNCGPAGRLNGKVSAFLQDLGNYDGNREITIEQLASEDWKASGAKLYEALFKGSSFDPASTNELVIIPDGILWYVPFEALTASSDSRTDAMINFSQIRYAPTAGLAFAEPRPWRRVQRLGIQGSEIAPGDTDDQREENLIAFTSAFDRTLRIDDSPAIAPLAASLLDWLIVLDEVEADAADPLGWSPVKMGRSPATLADWMVIPNAGPQRILMPGMRTIAENGGKASRRSKSAAAPGSELFLASCTLMGSGAETILMSRWRVGGQTTFDITREFAQELPYSSAADAWQRSVQVVRAMPVDPIAEMRVKQERRSAPLTAEHPFFWAGYLVVDSGLPGPLAEEPAEEPAEEATEKTGETVPAVIENAGL</sequence>
<keyword evidence="3" id="KW-1185">Reference proteome</keyword>
<reference evidence="2 3" key="1">
    <citation type="submission" date="2019-02" db="EMBL/GenBank/DDBJ databases">
        <title>Deep-cultivation of Planctomycetes and their phenomic and genomic characterization uncovers novel biology.</title>
        <authorList>
            <person name="Wiegand S."/>
            <person name="Jogler M."/>
            <person name="Boedeker C."/>
            <person name="Pinto D."/>
            <person name="Vollmers J."/>
            <person name="Rivas-Marin E."/>
            <person name="Kohn T."/>
            <person name="Peeters S.H."/>
            <person name="Heuer A."/>
            <person name="Rast P."/>
            <person name="Oberbeckmann S."/>
            <person name="Bunk B."/>
            <person name="Jeske O."/>
            <person name="Meyerdierks A."/>
            <person name="Storesund J.E."/>
            <person name="Kallscheuer N."/>
            <person name="Luecker S."/>
            <person name="Lage O.M."/>
            <person name="Pohl T."/>
            <person name="Merkel B.J."/>
            <person name="Hornburger P."/>
            <person name="Mueller R.-W."/>
            <person name="Bruemmer F."/>
            <person name="Labrenz M."/>
            <person name="Spormann A.M."/>
            <person name="Op den Camp H."/>
            <person name="Overmann J."/>
            <person name="Amann R."/>
            <person name="Jetten M.S.M."/>
            <person name="Mascher T."/>
            <person name="Medema M.H."/>
            <person name="Devos D.P."/>
            <person name="Kaster A.-K."/>
            <person name="Ovreas L."/>
            <person name="Rohde M."/>
            <person name="Galperin M.Y."/>
            <person name="Jogler C."/>
        </authorList>
    </citation>
    <scope>NUCLEOTIDE SEQUENCE [LARGE SCALE GENOMIC DNA]</scope>
    <source>
        <strain evidence="2 3">HG15A2</strain>
    </source>
</reference>
<dbReference type="AlphaFoldDB" id="A0A517MRU8"/>
<dbReference type="Proteomes" id="UP000319852">
    <property type="component" value="Chromosome"/>
</dbReference>
<evidence type="ECO:0000256" key="1">
    <source>
        <dbReference type="SAM" id="MobiDB-lite"/>
    </source>
</evidence>
<proteinExistence type="predicted"/>
<evidence type="ECO:0000313" key="2">
    <source>
        <dbReference type="EMBL" id="QDS97605.1"/>
    </source>
</evidence>
<dbReference type="KEGG" id="amob:HG15A2_08680"/>
<name>A0A517MRU8_9BACT</name>
<feature type="region of interest" description="Disordered" evidence="1">
    <location>
        <begin position="1002"/>
        <end position="1033"/>
    </location>
</feature>
<organism evidence="2 3">
    <name type="scientific">Adhaeretor mobilis</name>
    <dbReference type="NCBI Taxonomy" id="1930276"/>
    <lineage>
        <taxon>Bacteria</taxon>
        <taxon>Pseudomonadati</taxon>
        <taxon>Planctomycetota</taxon>
        <taxon>Planctomycetia</taxon>
        <taxon>Pirellulales</taxon>
        <taxon>Lacipirellulaceae</taxon>
        <taxon>Adhaeretor</taxon>
    </lineage>
</organism>
<dbReference type="EMBL" id="CP036263">
    <property type="protein sequence ID" value="QDS97605.1"/>
    <property type="molecule type" value="Genomic_DNA"/>
</dbReference>
<protein>
    <submittedName>
        <fullName evidence="2">CHAT domain protein</fullName>
    </submittedName>
</protein>
<dbReference type="RefSeq" id="WP_145058115.1">
    <property type="nucleotide sequence ID" value="NZ_CP036263.1"/>
</dbReference>
<dbReference type="SUPFAM" id="SSF48452">
    <property type="entry name" value="TPR-like"/>
    <property type="match status" value="1"/>
</dbReference>
<evidence type="ECO:0000313" key="3">
    <source>
        <dbReference type="Proteomes" id="UP000319852"/>
    </source>
</evidence>
<accession>A0A517MRU8</accession>